<dbReference type="InterPro" id="IPR020529">
    <property type="entry name" value="ORC6_met/pln"/>
</dbReference>
<keyword evidence="3" id="KW-0235">DNA replication</keyword>
<evidence type="ECO:0000256" key="3">
    <source>
        <dbReference type="ARBA" id="ARBA00022705"/>
    </source>
</evidence>
<dbReference type="GO" id="GO:0006270">
    <property type="term" value="P:DNA replication initiation"/>
    <property type="evidence" value="ECO:0007669"/>
    <property type="project" value="TreeGrafter"/>
</dbReference>
<evidence type="ECO:0000256" key="1">
    <source>
        <dbReference type="ARBA" id="ARBA00004123"/>
    </source>
</evidence>
<sequence>MDLSNIAKKLDVADNKLLLRKAAEFRRLIDVQFDSSIIGVGEICKAVICLEIAASRLQVIFDRQAAIKLSGLSERAYSRSFNTLQNGVGVKIKLNVKELAIQFGCVRMIATVQKSLSAYKERFLASLPVSRRANADFTRPVFTVAAFYLCAKKQKLKVDKHRLIEVCGTSESEFSCVLTSMMDLCFEFFGVTKEKKDYKEISGSSGLLDVLPKKRRHDDSSDDEPSCYKRQKNMEETKFEDSKSTVVDSRTSKKVRQSSLNFSKESS</sequence>
<feature type="region of interest" description="Disordered" evidence="6">
    <location>
        <begin position="212"/>
        <end position="233"/>
    </location>
</feature>
<dbReference type="OrthoDB" id="5552484at2759"/>
<evidence type="ECO:0000256" key="2">
    <source>
        <dbReference type="ARBA" id="ARBA00010840"/>
    </source>
</evidence>
<organism evidence="9 10">
    <name type="scientific">Arabis nemorensis</name>
    <dbReference type="NCBI Taxonomy" id="586526"/>
    <lineage>
        <taxon>Eukaryota</taxon>
        <taxon>Viridiplantae</taxon>
        <taxon>Streptophyta</taxon>
        <taxon>Embryophyta</taxon>
        <taxon>Tracheophyta</taxon>
        <taxon>Spermatophyta</taxon>
        <taxon>Magnoliopsida</taxon>
        <taxon>eudicotyledons</taxon>
        <taxon>Gunneridae</taxon>
        <taxon>Pentapetalae</taxon>
        <taxon>rosids</taxon>
        <taxon>malvids</taxon>
        <taxon>Brassicales</taxon>
        <taxon>Brassicaceae</taxon>
        <taxon>Arabideae</taxon>
        <taxon>Arabis</taxon>
    </lineage>
</organism>
<evidence type="ECO:0000259" key="7">
    <source>
        <dbReference type="Pfam" id="PF05460"/>
    </source>
</evidence>
<dbReference type="PANTHER" id="PTHR13394:SF0">
    <property type="entry name" value="ORIGIN RECOGNITION COMPLEX SUBUNIT 6"/>
    <property type="match status" value="1"/>
</dbReference>
<evidence type="ECO:0000256" key="6">
    <source>
        <dbReference type="SAM" id="MobiDB-lite"/>
    </source>
</evidence>
<evidence type="ECO:0000313" key="10">
    <source>
        <dbReference type="Proteomes" id="UP000489600"/>
    </source>
</evidence>
<keyword evidence="5" id="KW-0539">Nucleus</keyword>
<feature type="domain" description="ORC6 second cyclin-like" evidence="8">
    <location>
        <begin position="94"/>
        <end position="183"/>
    </location>
</feature>
<proteinExistence type="inferred from homology"/>
<dbReference type="Proteomes" id="UP000489600">
    <property type="component" value="Unassembled WGS sequence"/>
</dbReference>
<dbReference type="Pfam" id="PF05460">
    <property type="entry name" value="ORC6"/>
    <property type="match status" value="1"/>
</dbReference>
<dbReference type="EMBL" id="CABITT030000002">
    <property type="protein sequence ID" value="VVA94629.1"/>
    <property type="molecule type" value="Genomic_DNA"/>
</dbReference>
<dbReference type="Pfam" id="PF21913">
    <property type="entry name" value="ORC6_2nd"/>
    <property type="match status" value="1"/>
</dbReference>
<evidence type="ECO:0000256" key="5">
    <source>
        <dbReference type="ARBA" id="ARBA00023242"/>
    </source>
</evidence>
<keyword evidence="4" id="KW-0238">DNA-binding</keyword>
<dbReference type="Gene3D" id="1.10.472.10">
    <property type="entry name" value="Cyclin-like"/>
    <property type="match status" value="1"/>
</dbReference>
<evidence type="ECO:0000259" key="8">
    <source>
        <dbReference type="Pfam" id="PF21913"/>
    </source>
</evidence>
<dbReference type="InterPro" id="IPR054113">
    <property type="entry name" value="ORC6_cyclin-like_2nd"/>
</dbReference>
<comment type="caution">
    <text evidence="9">The sequence shown here is derived from an EMBL/GenBank/DDBJ whole genome shotgun (WGS) entry which is preliminary data.</text>
</comment>
<evidence type="ECO:0000256" key="4">
    <source>
        <dbReference type="ARBA" id="ARBA00023125"/>
    </source>
</evidence>
<accession>A0A565B168</accession>
<dbReference type="GO" id="GO:0005664">
    <property type="term" value="C:nuclear origin of replication recognition complex"/>
    <property type="evidence" value="ECO:0007669"/>
    <property type="project" value="InterPro"/>
</dbReference>
<comment type="similarity">
    <text evidence="2">Belongs to the ORC6 family.</text>
</comment>
<keyword evidence="10" id="KW-1185">Reference proteome</keyword>
<feature type="region of interest" description="Disordered" evidence="6">
    <location>
        <begin position="248"/>
        <end position="267"/>
    </location>
</feature>
<feature type="domain" description="ORC6 first cyclin-like" evidence="7">
    <location>
        <begin position="3"/>
        <end position="90"/>
    </location>
</feature>
<gene>
    <name evidence="9" type="ORF">ANE_LOCUS5074</name>
</gene>
<dbReference type="GO" id="GO:0003677">
    <property type="term" value="F:DNA binding"/>
    <property type="evidence" value="ECO:0007669"/>
    <property type="project" value="UniProtKB-KW"/>
</dbReference>
<protein>
    <recommendedName>
        <fullName evidence="11">Origin recognition complex subunit 6</fullName>
    </recommendedName>
</protein>
<comment type="subcellular location">
    <subcellularLocation>
        <location evidence="1">Nucleus</location>
    </subcellularLocation>
</comment>
<dbReference type="CDD" id="cd11583">
    <property type="entry name" value="Orc6_mid"/>
    <property type="match status" value="1"/>
</dbReference>
<name>A0A565B168_9BRAS</name>
<dbReference type="PANTHER" id="PTHR13394">
    <property type="entry name" value="ORIGIN RECOGNITION COMPLEX SUBUNIT 6"/>
    <property type="match status" value="1"/>
</dbReference>
<feature type="compositionally biased region" description="Polar residues" evidence="6">
    <location>
        <begin position="257"/>
        <end position="267"/>
    </location>
</feature>
<dbReference type="InterPro" id="IPR008721">
    <property type="entry name" value="ORC6_cyclin_first"/>
</dbReference>
<evidence type="ECO:0008006" key="11">
    <source>
        <dbReference type="Google" id="ProtNLM"/>
    </source>
</evidence>
<reference evidence="9" key="1">
    <citation type="submission" date="2019-07" db="EMBL/GenBank/DDBJ databases">
        <authorList>
            <person name="Dittberner H."/>
        </authorList>
    </citation>
    <scope>NUCLEOTIDE SEQUENCE [LARGE SCALE GENOMIC DNA]</scope>
</reference>
<evidence type="ECO:0000313" key="9">
    <source>
        <dbReference type="EMBL" id="VVA94629.1"/>
    </source>
</evidence>
<dbReference type="AlphaFoldDB" id="A0A565B168"/>